<dbReference type="SUPFAM" id="SSF48403">
    <property type="entry name" value="Ankyrin repeat"/>
    <property type="match status" value="1"/>
</dbReference>
<proteinExistence type="predicted"/>
<dbReference type="InterPro" id="IPR036770">
    <property type="entry name" value="Ankyrin_rpt-contain_sf"/>
</dbReference>
<accession>A0A2J6PRD6</accession>
<keyword evidence="3" id="KW-1185">Reference proteome</keyword>
<gene>
    <name evidence="2" type="ORF">NA56DRAFT_649359</name>
</gene>
<sequence length="72" mass="8018">MKFLINRGVDVNAFRKGGDTPLHWVVRIRDTEKVRLLLESGADGTIKDVRGLTSAEVAKEIGCMDLYDSPSR</sequence>
<evidence type="ECO:0000256" key="1">
    <source>
        <dbReference type="PROSITE-ProRule" id="PRU00023"/>
    </source>
</evidence>
<evidence type="ECO:0000313" key="2">
    <source>
        <dbReference type="EMBL" id="PMD16496.1"/>
    </source>
</evidence>
<dbReference type="PROSITE" id="PS50297">
    <property type="entry name" value="ANK_REP_REGION"/>
    <property type="match status" value="1"/>
</dbReference>
<reference evidence="2 3" key="1">
    <citation type="submission" date="2016-05" db="EMBL/GenBank/DDBJ databases">
        <title>A degradative enzymes factory behind the ericoid mycorrhizal symbiosis.</title>
        <authorList>
            <consortium name="DOE Joint Genome Institute"/>
            <person name="Martino E."/>
            <person name="Morin E."/>
            <person name="Grelet G."/>
            <person name="Kuo A."/>
            <person name="Kohler A."/>
            <person name="Daghino S."/>
            <person name="Barry K."/>
            <person name="Choi C."/>
            <person name="Cichocki N."/>
            <person name="Clum A."/>
            <person name="Copeland A."/>
            <person name="Hainaut M."/>
            <person name="Haridas S."/>
            <person name="Labutti K."/>
            <person name="Lindquist E."/>
            <person name="Lipzen A."/>
            <person name="Khouja H.-R."/>
            <person name="Murat C."/>
            <person name="Ohm R."/>
            <person name="Olson A."/>
            <person name="Spatafora J."/>
            <person name="Veneault-Fourrey C."/>
            <person name="Henrissat B."/>
            <person name="Grigoriev I."/>
            <person name="Martin F."/>
            <person name="Perotto S."/>
        </authorList>
    </citation>
    <scope>NUCLEOTIDE SEQUENCE [LARGE SCALE GENOMIC DNA]</scope>
    <source>
        <strain evidence="2 3">UAMH 7357</strain>
    </source>
</reference>
<dbReference type="OrthoDB" id="3527999at2759"/>
<organism evidence="2 3">
    <name type="scientific">Hyaloscypha hepaticicola</name>
    <dbReference type="NCBI Taxonomy" id="2082293"/>
    <lineage>
        <taxon>Eukaryota</taxon>
        <taxon>Fungi</taxon>
        <taxon>Dikarya</taxon>
        <taxon>Ascomycota</taxon>
        <taxon>Pezizomycotina</taxon>
        <taxon>Leotiomycetes</taxon>
        <taxon>Helotiales</taxon>
        <taxon>Hyaloscyphaceae</taxon>
        <taxon>Hyaloscypha</taxon>
    </lineage>
</organism>
<name>A0A2J6PRD6_9HELO</name>
<dbReference type="Pfam" id="PF12796">
    <property type="entry name" value="Ank_2"/>
    <property type="match status" value="1"/>
</dbReference>
<protein>
    <submittedName>
        <fullName evidence="2">Uncharacterized protein</fullName>
    </submittedName>
</protein>
<dbReference type="AlphaFoldDB" id="A0A2J6PRD6"/>
<dbReference type="EMBL" id="KZ613505">
    <property type="protein sequence ID" value="PMD16496.1"/>
    <property type="molecule type" value="Genomic_DNA"/>
</dbReference>
<dbReference type="Proteomes" id="UP000235672">
    <property type="component" value="Unassembled WGS sequence"/>
</dbReference>
<feature type="repeat" description="ANK" evidence="1">
    <location>
        <begin position="17"/>
        <end position="49"/>
    </location>
</feature>
<evidence type="ECO:0000313" key="3">
    <source>
        <dbReference type="Proteomes" id="UP000235672"/>
    </source>
</evidence>
<keyword evidence="1" id="KW-0040">ANK repeat</keyword>
<dbReference type="InterPro" id="IPR002110">
    <property type="entry name" value="Ankyrin_rpt"/>
</dbReference>
<dbReference type="PROSITE" id="PS50088">
    <property type="entry name" value="ANK_REPEAT"/>
    <property type="match status" value="1"/>
</dbReference>
<dbReference type="Gene3D" id="1.25.40.20">
    <property type="entry name" value="Ankyrin repeat-containing domain"/>
    <property type="match status" value="1"/>
</dbReference>